<dbReference type="InterPro" id="IPR035281">
    <property type="entry name" value="DUF5359"/>
</dbReference>
<dbReference type="RefSeq" id="WP_163178709.1">
    <property type="nucleotide sequence ID" value="NZ_JAAIWM010000002.1"/>
</dbReference>
<keyword evidence="1" id="KW-0812">Transmembrane</keyword>
<dbReference type="AlphaFoldDB" id="A0A6M0Q722"/>
<evidence type="ECO:0000313" key="2">
    <source>
        <dbReference type="EMBL" id="NEY71250.1"/>
    </source>
</evidence>
<keyword evidence="3" id="KW-1185">Reference proteome</keyword>
<reference evidence="2 3" key="1">
    <citation type="submission" date="2020-02" db="EMBL/GenBank/DDBJ databases">
        <title>Bacillus aquiflavi sp. nov., isolated from yellow water of strong flavor Chinese baijiu in Yibin region of China.</title>
        <authorList>
            <person name="Xie J."/>
        </authorList>
    </citation>
    <scope>NUCLEOTIDE SEQUENCE [LARGE SCALE GENOMIC DNA]</scope>
    <source>
        <strain evidence="2 3">SA4</strain>
    </source>
</reference>
<comment type="caution">
    <text evidence="2">The sequence shown here is derived from an EMBL/GenBank/DDBJ whole genome shotgun (WGS) entry which is preliminary data.</text>
</comment>
<feature type="transmembrane region" description="Helical" evidence="1">
    <location>
        <begin position="7"/>
        <end position="26"/>
    </location>
</feature>
<dbReference type="EMBL" id="JAAIWM010000002">
    <property type="protein sequence ID" value="NEY71250.1"/>
    <property type="molecule type" value="Genomic_DNA"/>
</dbReference>
<protein>
    <submittedName>
        <fullName evidence="2">YpfB family protein</fullName>
    </submittedName>
</protein>
<dbReference type="Pfam" id="PF17313">
    <property type="entry name" value="DUF5359"/>
    <property type="match status" value="1"/>
</dbReference>
<organism evidence="2 3">
    <name type="scientific">Bacillus mesophilus</name>
    <dbReference type="NCBI Taxonomy" id="1808955"/>
    <lineage>
        <taxon>Bacteria</taxon>
        <taxon>Bacillati</taxon>
        <taxon>Bacillota</taxon>
        <taxon>Bacilli</taxon>
        <taxon>Bacillales</taxon>
        <taxon>Bacillaceae</taxon>
        <taxon>Bacillus</taxon>
    </lineage>
</organism>
<sequence length="58" mass="6739">MKHVERIIVKLVVIQIICLVIAQFIMTNHQLSPYLSKVIEYEGVTKDSYSKVVETFDQ</sequence>
<keyword evidence="1" id="KW-1133">Transmembrane helix</keyword>
<keyword evidence="1" id="KW-0472">Membrane</keyword>
<proteinExistence type="predicted"/>
<gene>
    <name evidence="2" type="ORF">G4D63_05790</name>
</gene>
<evidence type="ECO:0000256" key="1">
    <source>
        <dbReference type="SAM" id="Phobius"/>
    </source>
</evidence>
<name>A0A6M0Q722_9BACI</name>
<evidence type="ECO:0000313" key="3">
    <source>
        <dbReference type="Proteomes" id="UP000481043"/>
    </source>
</evidence>
<dbReference type="Proteomes" id="UP000481043">
    <property type="component" value="Unassembled WGS sequence"/>
</dbReference>
<accession>A0A6M0Q722</accession>